<accession>A2G6A4</accession>
<dbReference type="KEGG" id="tva:4744966"/>
<evidence type="ECO:0000256" key="1">
    <source>
        <dbReference type="SAM" id="Coils"/>
    </source>
</evidence>
<proteinExistence type="predicted"/>
<dbReference type="VEuPathDB" id="TrichDB:TVAG_169480"/>
<keyword evidence="1" id="KW-0175">Coiled coil</keyword>
<dbReference type="RefSeq" id="XP_001300245.1">
    <property type="nucleotide sequence ID" value="XM_001300244.1"/>
</dbReference>
<dbReference type="OrthoDB" id="10526031at2759"/>
<dbReference type="EMBL" id="DS114473">
    <property type="protein sequence ID" value="EAX87315.1"/>
    <property type="molecule type" value="Genomic_DNA"/>
</dbReference>
<reference evidence="2" key="1">
    <citation type="submission" date="2006-10" db="EMBL/GenBank/DDBJ databases">
        <authorList>
            <person name="Amadeo P."/>
            <person name="Zhao Q."/>
            <person name="Wortman J."/>
            <person name="Fraser-Liggett C."/>
            <person name="Carlton J."/>
        </authorList>
    </citation>
    <scope>NUCLEOTIDE SEQUENCE</scope>
    <source>
        <strain evidence="2">G3</strain>
    </source>
</reference>
<dbReference type="VEuPathDB" id="TrichDB:TVAGG3_0584800"/>
<gene>
    <name evidence="2" type="ORF">TVAG_169480</name>
</gene>
<sequence length="162" mass="18274">MGNEESEAKPVEIINVKTVEKTARSATSDVPPIPVINPLIARSLISENYPKDLNIPPGKLPAAQAEIKDYFSQLTYHLNKNEEIIAKNIARQMDQYSSLNVALEKRKDTLNVKLDEMLKTFQSLDDDIKEATNSLSNFIQRADKLAQIIDPSLPSFEEYKKN</sequence>
<dbReference type="Proteomes" id="UP000001542">
    <property type="component" value="Unassembled WGS sequence"/>
</dbReference>
<name>A2G6A4_TRIV3</name>
<evidence type="ECO:0000313" key="3">
    <source>
        <dbReference type="Proteomes" id="UP000001542"/>
    </source>
</evidence>
<organism evidence="2 3">
    <name type="scientific">Trichomonas vaginalis (strain ATCC PRA-98 / G3)</name>
    <dbReference type="NCBI Taxonomy" id="412133"/>
    <lineage>
        <taxon>Eukaryota</taxon>
        <taxon>Metamonada</taxon>
        <taxon>Parabasalia</taxon>
        <taxon>Trichomonadida</taxon>
        <taxon>Trichomonadidae</taxon>
        <taxon>Trichomonas</taxon>
    </lineage>
</organism>
<keyword evidence="3" id="KW-1185">Reference proteome</keyword>
<reference evidence="2" key="2">
    <citation type="journal article" date="2007" name="Science">
        <title>Draft genome sequence of the sexually transmitted pathogen Trichomonas vaginalis.</title>
        <authorList>
            <person name="Carlton J.M."/>
            <person name="Hirt R.P."/>
            <person name="Silva J.C."/>
            <person name="Delcher A.L."/>
            <person name="Schatz M."/>
            <person name="Zhao Q."/>
            <person name="Wortman J.R."/>
            <person name="Bidwell S.L."/>
            <person name="Alsmark U.C.M."/>
            <person name="Besteiro S."/>
            <person name="Sicheritz-Ponten T."/>
            <person name="Noel C.J."/>
            <person name="Dacks J.B."/>
            <person name="Foster P.G."/>
            <person name="Simillion C."/>
            <person name="Van de Peer Y."/>
            <person name="Miranda-Saavedra D."/>
            <person name="Barton G.J."/>
            <person name="Westrop G.D."/>
            <person name="Mueller S."/>
            <person name="Dessi D."/>
            <person name="Fiori P.L."/>
            <person name="Ren Q."/>
            <person name="Paulsen I."/>
            <person name="Zhang H."/>
            <person name="Bastida-Corcuera F.D."/>
            <person name="Simoes-Barbosa A."/>
            <person name="Brown M.T."/>
            <person name="Hayes R.D."/>
            <person name="Mukherjee M."/>
            <person name="Okumura C.Y."/>
            <person name="Schneider R."/>
            <person name="Smith A.J."/>
            <person name="Vanacova S."/>
            <person name="Villalvazo M."/>
            <person name="Haas B.J."/>
            <person name="Pertea M."/>
            <person name="Feldblyum T.V."/>
            <person name="Utterback T.R."/>
            <person name="Shu C.L."/>
            <person name="Osoegawa K."/>
            <person name="de Jong P.J."/>
            <person name="Hrdy I."/>
            <person name="Horvathova L."/>
            <person name="Zubacova Z."/>
            <person name="Dolezal P."/>
            <person name="Malik S.B."/>
            <person name="Logsdon J.M. Jr."/>
            <person name="Henze K."/>
            <person name="Gupta A."/>
            <person name="Wang C.C."/>
            <person name="Dunne R.L."/>
            <person name="Upcroft J.A."/>
            <person name="Upcroft P."/>
            <person name="White O."/>
            <person name="Salzberg S.L."/>
            <person name="Tang P."/>
            <person name="Chiu C.-H."/>
            <person name="Lee Y.-S."/>
            <person name="Embley T.M."/>
            <person name="Coombs G.H."/>
            <person name="Mottram J.C."/>
            <person name="Tachezy J."/>
            <person name="Fraser-Liggett C.M."/>
            <person name="Johnson P.J."/>
        </authorList>
    </citation>
    <scope>NUCLEOTIDE SEQUENCE [LARGE SCALE GENOMIC DNA]</scope>
    <source>
        <strain evidence="2">G3</strain>
    </source>
</reference>
<feature type="coiled-coil region" evidence="1">
    <location>
        <begin position="86"/>
        <end position="134"/>
    </location>
</feature>
<dbReference type="InParanoid" id="A2G6A4"/>
<protein>
    <submittedName>
        <fullName evidence="2">Uncharacterized protein</fullName>
    </submittedName>
</protein>
<evidence type="ECO:0000313" key="2">
    <source>
        <dbReference type="EMBL" id="EAX87315.1"/>
    </source>
</evidence>
<dbReference type="AlphaFoldDB" id="A2G6A4"/>